<evidence type="ECO:0000313" key="2">
    <source>
        <dbReference type="EMBL" id="MPM19637.1"/>
    </source>
</evidence>
<dbReference type="Pfam" id="PF13692">
    <property type="entry name" value="Glyco_trans_1_4"/>
    <property type="match status" value="1"/>
</dbReference>
<evidence type="ECO:0000256" key="1">
    <source>
        <dbReference type="ARBA" id="ARBA00022679"/>
    </source>
</evidence>
<dbReference type="SUPFAM" id="SSF53756">
    <property type="entry name" value="UDP-Glycosyltransferase/glycogen phosphorylase"/>
    <property type="match status" value="1"/>
</dbReference>
<organism evidence="2">
    <name type="scientific">bioreactor metagenome</name>
    <dbReference type="NCBI Taxonomy" id="1076179"/>
    <lineage>
        <taxon>unclassified sequences</taxon>
        <taxon>metagenomes</taxon>
        <taxon>ecological metagenomes</taxon>
    </lineage>
</organism>
<comment type="caution">
    <text evidence="2">The sequence shown here is derived from an EMBL/GenBank/DDBJ whole genome shotgun (WGS) entry which is preliminary data.</text>
</comment>
<evidence type="ECO:0008006" key="3">
    <source>
        <dbReference type="Google" id="ProtNLM"/>
    </source>
</evidence>
<proteinExistence type="predicted"/>
<dbReference type="Gene3D" id="3.40.50.2000">
    <property type="entry name" value="Glycogen Phosphorylase B"/>
    <property type="match status" value="1"/>
</dbReference>
<dbReference type="PANTHER" id="PTHR46401:SF2">
    <property type="entry name" value="GLYCOSYLTRANSFERASE WBBK-RELATED"/>
    <property type="match status" value="1"/>
</dbReference>
<accession>A0A644XUQ6</accession>
<dbReference type="EMBL" id="VSSQ01003213">
    <property type="protein sequence ID" value="MPM19637.1"/>
    <property type="molecule type" value="Genomic_DNA"/>
</dbReference>
<dbReference type="GO" id="GO:0016757">
    <property type="term" value="F:glycosyltransferase activity"/>
    <property type="evidence" value="ECO:0007669"/>
    <property type="project" value="TreeGrafter"/>
</dbReference>
<reference evidence="2" key="1">
    <citation type="submission" date="2019-08" db="EMBL/GenBank/DDBJ databases">
        <authorList>
            <person name="Kucharzyk K."/>
            <person name="Murdoch R.W."/>
            <person name="Higgins S."/>
            <person name="Loffler F."/>
        </authorList>
    </citation>
    <scope>NUCLEOTIDE SEQUENCE</scope>
</reference>
<gene>
    <name evidence="2" type="ORF">SDC9_66063</name>
</gene>
<dbReference type="AlphaFoldDB" id="A0A644XUQ6"/>
<name>A0A644XUQ6_9ZZZZ</name>
<dbReference type="PANTHER" id="PTHR46401">
    <property type="entry name" value="GLYCOSYLTRANSFERASE WBBK-RELATED"/>
    <property type="match status" value="1"/>
</dbReference>
<sequence length="368" mass="42429">MNVDSSEFKDLRPLFAPAEHSPKEPIADSEIVIIYPPTIDWSFMKQRPQQLMEQFALHGYTVYYCNKTQSKTEDFSTIQPNLFLIHDNAFLISHIVPWLKASEKKILVWASWAKLYPFIDLYQPDFVVYDYIDDFPDWKPYLAPMVKRADLVTTTSTILQQQIGTEFPDKPNYLIPNGCDLRHFGSQDLVKNLYELEDSHRPVITYSGAWAKWVDKELVQKIAVRFPNALVAIIGVEFGATVDRNIPNLRYFGYKPYSDLPKYLRSSTVCIIPFLIHEITIATNPIKMYEYLASGKPVVSTDIPEAHGVPGVYIGTTHDEFLAQIGNILNGKRTFDEEEVNRWLMGHTWEERFQDISCVLKSAKIFSE</sequence>
<keyword evidence="1" id="KW-0808">Transferase</keyword>
<protein>
    <recommendedName>
        <fullName evidence="3">Teichuronic acid biosynthesis glycosyltransferase TuaH</fullName>
    </recommendedName>
</protein>
<dbReference type="GO" id="GO:0009103">
    <property type="term" value="P:lipopolysaccharide biosynthetic process"/>
    <property type="evidence" value="ECO:0007669"/>
    <property type="project" value="TreeGrafter"/>
</dbReference>